<feature type="transmembrane region" description="Helical" evidence="2">
    <location>
        <begin position="215"/>
        <end position="248"/>
    </location>
</feature>
<evidence type="ECO:0000259" key="4">
    <source>
        <dbReference type="Pfam" id="PF18013"/>
    </source>
</evidence>
<feature type="compositionally biased region" description="Polar residues" evidence="1">
    <location>
        <begin position="120"/>
        <end position="139"/>
    </location>
</feature>
<dbReference type="InterPro" id="IPR039564">
    <property type="entry name" value="Peptidase_C39-like"/>
</dbReference>
<keyword evidence="6" id="KW-1185">Reference proteome</keyword>
<gene>
    <name evidence="5" type="ORF">H8R94_01655</name>
</gene>
<protein>
    <submittedName>
        <fullName evidence="5">C39 family peptidase</fullName>
    </submittedName>
</protein>
<feature type="domain" description="Peptidase C39-like" evidence="3">
    <location>
        <begin position="263"/>
        <end position="402"/>
    </location>
</feature>
<accession>A0ABR7GD20</accession>
<reference evidence="5 6" key="1">
    <citation type="submission" date="2020-08" db="EMBL/GenBank/DDBJ databases">
        <title>Genome public.</title>
        <authorList>
            <person name="Liu C."/>
            <person name="Sun Q."/>
        </authorList>
    </citation>
    <scope>NUCLEOTIDE SEQUENCE [LARGE SCALE GENOMIC DNA]</scope>
    <source>
        <strain evidence="5 6">NSJ-9</strain>
    </source>
</reference>
<keyword evidence="2" id="KW-1133">Transmembrane helix</keyword>
<dbReference type="Pfam" id="PF18013">
    <property type="entry name" value="Phage_lysozyme2"/>
    <property type="match status" value="1"/>
</dbReference>
<sequence length="603" mass="66224">MKLALQDETELNLMEPELAVGDEIFSDQDLEKEEPLLYDLQHISGIDAVELEEEMPAIKMENQMDSKDYKVWKNLPVAEKSRLLRQIRSTAEYKEFIQACAMLAATKGYETVKKHKAGSKTESGNGKNASSVGKGTSENMPEKITSIEDKEAGSKVSSKEAKEIVEKNGKQAVKKAVMVAAETIWIVKGVNQAAVGAGGENESAILSNAKEKSLFIVRLGAIVMAQLGVPFLLVALIAVIILSVISAVVCIPQQYSKNVGIMPYYAQADYATTPFNGGTIKSDGCGITSMAMVVSLFKNETITPNILADMANLDASYNTVNSHKAINKFAEYYELGAVEEMAGPNKNCCRKKKYDLEYIKKKIQEGSPVIVSVSGGYYNPAGGGHYIALYGAGSNGVFVYDPGSRAKYQATIDSDGGEWGVVFEEAKHIWIFPAYSSTYLTGGTNEESVWLNLKQAGFSDAAAAGVIGNMYQESSHGAPDLRPSAESKDGSIGLLQWTKGRREALESLGRNRNTDWKDLSVQIEYLLQEANGGAQWKWTSYAKSKYDPSDNISFEEFKQLQDPQKAAEVFQAKFVRPNYEKSNLSYRKQMAQKVFEKYTNEGK</sequence>
<dbReference type="Gene3D" id="1.10.530.10">
    <property type="match status" value="1"/>
</dbReference>
<feature type="domain" description="Phage tail lysozyme" evidence="4">
    <location>
        <begin position="445"/>
        <end position="598"/>
    </location>
</feature>
<evidence type="ECO:0000313" key="5">
    <source>
        <dbReference type="EMBL" id="MBC5685331.1"/>
    </source>
</evidence>
<evidence type="ECO:0000256" key="2">
    <source>
        <dbReference type="SAM" id="Phobius"/>
    </source>
</evidence>
<feature type="region of interest" description="Disordered" evidence="1">
    <location>
        <begin position="116"/>
        <end position="152"/>
    </location>
</feature>
<proteinExistence type="predicted"/>
<comment type="caution">
    <text evidence="5">The sequence shown here is derived from an EMBL/GenBank/DDBJ whole genome shotgun (WGS) entry which is preliminary data.</text>
</comment>
<dbReference type="Proteomes" id="UP000643810">
    <property type="component" value="Unassembled WGS sequence"/>
</dbReference>
<dbReference type="Pfam" id="PF13529">
    <property type="entry name" value="Peptidase_C39_2"/>
    <property type="match status" value="1"/>
</dbReference>
<keyword evidence="2" id="KW-0472">Membrane</keyword>
<dbReference type="Gene3D" id="3.90.70.10">
    <property type="entry name" value="Cysteine proteinases"/>
    <property type="match status" value="1"/>
</dbReference>
<organism evidence="5 6">
    <name type="scientific">Roseburia lenta</name>
    <dbReference type="NCBI Taxonomy" id="2763061"/>
    <lineage>
        <taxon>Bacteria</taxon>
        <taxon>Bacillati</taxon>
        <taxon>Bacillota</taxon>
        <taxon>Clostridia</taxon>
        <taxon>Lachnospirales</taxon>
        <taxon>Lachnospiraceae</taxon>
        <taxon>Roseburia</taxon>
    </lineage>
</organism>
<keyword evidence="2" id="KW-0812">Transmembrane</keyword>
<evidence type="ECO:0000313" key="6">
    <source>
        <dbReference type="Proteomes" id="UP000643810"/>
    </source>
</evidence>
<dbReference type="InterPro" id="IPR041219">
    <property type="entry name" value="Phage_lysozyme2"/>
</dbReference>
<dbReference type="RefSeq" id="WP_186853676.1">
    <property type="nucleotide sequence ID" value="NZ_JACOPG010000001.1"/>
</dbReference>
<name>A0ABR7GD20_9FIRM</name>
<evidence type="ECO:0000256" key="1">
    <source>
        <dbReference type="SAM" id="MobiDB-lite"/>
    </source>
</evidence>
<evidence type="ECO:0000259" key="3">
    <source>
        <dbReference type="Pfam" id="PF13529"/>
    </source>
</evidence>
<dbReference type="EMBL" id="JACOPG010000001">
    <property type="protein sequence ID" value="MBC5685331.1"/>
    <property type="molecule type" value="Genomic_DNA"/>
</dbReference>